<evidence type="ECO:0000256" key="6">
    <source>
        <dbReference type="ARBA" id="ARBA00023040"/>
    </source>
</evidence>
<dbReference type="Proteomes" id="UP000887565">
    <property type="component" value="Unplaced"/>
</dbReference>
<evidence type="ECO:0000256" key="11">
    <source>
        <dbReference type="ARBA" id="ARBA00054813"/>
    </source>
</evidence>
<dbReference type="SUPFAM" id="SSF53822">
    <property type="entry name" value="Periplasmic binding protein-like I"/>
    <property type="match status" value="1"/>
</dbReference>
<keyword evidence="15" id="KW-1185">Reference proteome</keyword>
<name>A0A915JTD1_ROMCU</name>
<accession>A0A915JTD1</accession>
<keyword evidence="7 13" id="KW-0472">Membrane</keyword>
<evidence type="ECO:0000256" key="13">
    <source>
        <dbReference type="SAM" id="Phobius"/>
    </source>
</evidence>
<feature type="transmembrane region" description="Helical" evidence="13">
    <location>
        <begin position="396"/>
        <end position="418"/>
    </location>
</feature>
<feature type="domain" description="G-protein coupled receptors family 3 profile" evidence="14">
    <location>
        <begin position="204"/>
        <end position="466"/>
    </location>
</feature>
<dbReference type="InterPro" id="IPR011500">
    <property type="entry name" value="GPCR_3_9-Cys_dom"/>
</dbReference>
<feature type="transmembrane region" description="Helical" evidence="13">
    <location>
        <begin position="206"/>
        <end position="230"/>
    </location>
</feature>
<organism evidence="15 16">
    <name type="scientific">Romanomermis culicivorax</name>
    <name type="common">Nematode worm</name>
    <dbReference type="NCBI Taxonomy" id="13658"/>
    <lineage>
        <taxon>Eukaryota</taxon>
        <taxon>Metazoa</taxon>
        <taxon>Ecdysozoa</taxon>
        <taxon>Nematoda</taxon>
        <taxon>Enoplea</taxon>
        <taxon>Dorylaimia</taxon>
        <taxon>Mermithida</taxon>
        <taxon>Mermithoidea</taxon>
        <taxon>Mermithidae</taxon>
        <taxon>Romanomermis</taxon>
    </lineage>
</organism>
<sequence>MYRNVCYKWLKRHNRRKNVLNSTFIDSKRLLCPQMNPINGSLLYQYMRKVRFVDFFGQEIYFDEHGDPPARYDILNYQGPEKGYVKIGEWKQYEIRDKNRNVSGNRIKMGTRLSVDKKLLIWHNNVSAATYVFQSICSEPCKVGEYKKIQDALQCCWNCIPCLPHEYVLNENACKSCPLGSWPTSDRLACYELVVEYMRWNSAESLMAMILAVVGIAATTYTTVVFAKYNNTPVVKATTRELSYIILAGFFMCYATTFVIIAKPTTVGCYIMRILPNTAFAMIYGALLTKTNRIARILSGSKKRIMTKKPRFMSTTAQLVITALVVGLELSITTAILIYEPANALHDYSMAMRVELVCKTSTLSFLAPYGFDFFLVASCTFYAVKTRNLPENFNEAKFIGFTMYTTCVIWLAFCSIYFGSNNKGITMSLSFTLSASVALVLLFFPKLYIIIVKPERNVRSSYTTTKTIRCHFGKGVKDPLSQSVRSTTDSGIELASVRHRRTMTKESLHPQMSRHIDGDSRSE</sequence>
<dbReference type="PROSITE" id="PS00981">
    <property type="entry name" value="G_PROTEIN_RECEP_F3_3"/>
    <property type="match status" value="1"/>
</dbReference>
<dbReference type="WBParaSite" id="nRc.2.0.1.t29363-RA">
    <property type="protein sequence ID" value="nRc.2.0.1.t29363-RA"/>
    <property type="gene ID" value="nRc.2.0.1.g29363"/>
</dbReference>
<keyword evidence="8" id="KW-0675">Receptor</keyword>
<keyword evidence="4 13" id="KW-0812">Transmembrane</keyword>
<dbReference type="Gene3D" id="2.10.50.30">
    <property type="entry name" value="GPCR, family 3, nine cysteines domain"/>
    <property type="match status" value="1"/>
</dbReference>
<dbReference type="PROSITE" id="PS50259">
    <property type="entry name" value="G_PROTEIN_RECEP_F3_4"/>
    <property type="match status" value="1"/>
</dbReference>
<comment type="function">
    <text evidence="11">G-protein coupled receptor for glutamate. Ligand binding causes a conformation change that triggers signaling via guanine nucleotide-binding proteins (G proteins) and modulates the activity of down-stream effectors.</text>
</comment>
<comment type="similarity">
    <text evidence="2">Belongs to the G-protein coupled receptor 3 family.</text>
</comment>
<feature type="region of interest" description="Disordered" evidence="12">
    <location>
        <begin position="503"/>
        <end position="523"/>
    </location>
</feature>
<dbReference type="InterPro" id="IPR038550">
    <property type="entry name" value="GPCR_3_9-Cys_sf"/>
</dbReference>
<keyword evidence="10" id="KW-0807">Transducer</keyword>
<feature type="transmembrane region" description="Helical" evidence="13">
    <location>
        <begin position="316"/>
        <end position="339"/>
    </location>
</feature>
<feature type="transmembrane region" description="Helical" evidence="13">
    <location>
        <begin position="366"/>
        <end position="384"/>
    </location>
</feature>
<feature type="transmembrane region" description="Helical" evidence="13">
    <location>
        <begin position="242"/>
        <end position="262"/>
    </location>
</feature>
<dbReference type="PRINTS" id="PR00248">
    <property type="entry name" value="GPCRMGR"/>
</dbReference>
<keyword evidence="6" id="KW-0297">G-protein coupled receptor</keyword>
<evidence type="ECO:0000256" key="3">
    <source>
        <dbReference type="ARBA" id="ARBA00022475"/>
    </source>
</evidence>
<evidence type="ECO:0000256" key="2">
    <source>
        <dbReference type="ARBA" id="ARBA00007242"/>
    </source>
</evidence>
<dbReference type="CDD" id="cd15285">
    <property type="entry name" value="7tmC_mGluR_group1"/>
    <property type="match status" value="1"/>
</dbReference>
<keyword evidence="3" id="KW-1003">Cell membrane</keyword>
<dbReference type="Pfam" id="PF00003">
    <property type="entry name" value="7tm_3"/>
    <property type="match status" value="1"/>
</dbReference>
<proteinExistence type="inferred from homology"/>
<evidence type="ECO:0000256" key="10">
    <source>
        <dbReference type="ARBA" id="ARBA00023224"/>
    </source>
</evidence>
<evidence type="ECO:0000256" key="1">
    <source>
        <dbReference type="ARBA" id="ARBA00004651"/>
    </source>
</evidence>
<reference evidence="16" key="1">
    <citation type="submission" date="2022-11" db="UniProtKB">
        <authorList>
            <consortium name="WormBaseParasite"/>
        </authorList>
    </citation>
    <scope>IDENTIFICATION</scope>
</reference>
<dbReference type="PANTHER" id="PTHR24060">
    <property type="entry name" value="METABOTROPIC GLUTAMATE RECEPTOR"/>
    <property type="match status" value="1"/>
</dbReference>
<dbReference type="GO" id="GO:0005886">
    <property type="term" value="C:plasma membrane"/>
    <property type="evidence" value="ECO:0007669"/>
    <property type="project" value="UniProtKB-SubCell"/>
</dbReference>
<feature type="transmembrane region" description="Helical" evidence="13">
    <location>
        <begin position="424"/>
        <end position="444"/>
    </location>
</feature>
<dbReference type="PROSITE" id="PS00980">
    <property type="entry name" value="G_PROTEIN_RECEP_F3_2"/>
    <property type="match status" value="1"/>
</dbReference>
<dbReference type="InterPro" id="IPR050726">
    <property type="entry name" value="mGluR"/>
</dbReference>
<evidence type="ECO:0000256" key="9">
    <source>
        <dbReference type="ARBA" id="ARBA00023180"/>
    </source>
</evidence>
<keyword evidence="9" id="KW-0325">Glycoprotein</keyword>
<evidence type="ECO:0000256" key="4">
    <source>
        <dbReference type="ARBA" id="ARBA00022692"/>
    </source>
</evidence>
<dbReference type="OMA" id="ALNIQYI"/>
<dbReference type="InterPro" id="IPR017979">
    <property type="entry name" value="GPCR_3_CS"/>
</dbReference>
<comment type="subcellular location">
    <subcellularLocation>
        <location evidence="1">Cell membrane</location>
        <topology evidence="1">Multi-pass membrane protein</topology>
    </subcellularLocation>
</comment>
<dbReference type="GO" id="GO:0004930">
    <property type="term" value="F:G protein-coupled receptor activity"/>
    <property type="evidence" value="ECO:0007669"/>
    <property type="project" value="UniProtKB-KW"/>
</dbReference>
<evidence type="ECO:0000259" key="14">
    <source>
        <dbReference type="PROSITE" id="PS50259"/>
    </source>
</evidence>
<dbReference type="InterPro" id="IPR000337">
    <property type="entry name" value="GPCR_3"/>
</dbReference>
<dbReference type="Pfam" id="PF01094">
    <property type="entry name" value="ANF_receptor"/>
    <property type="match status" value="1"/>
</dbReference>
<evidence type="ECO:0000313" key="15">
    <source>
        <dbReference type="Proteomes" id="UP000887565"/>
    </source>
</evidence>
<evidence type="ECO:0000256" key="7">
    <source>
        <dbReference type="ARBA" id="ARBA00023136"/>
    </source>
</evidence>
<evidence type="ECO:0000256" key="8">
    <source>
        <dbReference type="ARBA" id="ARBA00023170"/>
    </source>
</evidence>
<dbReference type="InterPro" id="IPR017978">
    <property type="entry name" value="GPCR_3_C"/>
</dbReference>
<dbReference type="Gene3D" id="3.40.50.2300">
    <property type="match status" value="2"/>
</dbReference>
<evidence type="ECO:0000313" key="16">
    <source>
        <dbReference type="WBParaSite" id="nRc.2.0.1.t29363-RA"/>
    </source>
</evidence>
<evidence type="ECO:0000256" key="12">
    <source>
        <dbReference type="SAM" id="MobiDB-lite"/>
    </source>
</evidence>
<dbReference type="AlphaFoldDB" id="A0A915JTD1"/>
<dbReference type="Pfam" id="PF07562">
    <property type="entry name" value="NCD3G"/>
    <property type="match status" value="1"/>
</dbReference>
<dbReference type="FunFam" id="2.10.50.30:FF:000001">
    <property type="entry name" value="metabotropic glutamate receptor 1"/>
    <property type="match status" value="1"/>
</dbReference>
<evidence type="ECO:0000256" key="5">
    <source>
        <dbReference type="ARBA" id="ARBA00022989"/>
    </source>
</evidence>
<keyword evidence="5 13" id="KW-1133">Transmembrane helix</keyword>
<dbReference type="InterPro" id="IPR028082">
    <property type="entry name" value="Peripla_BP_I"/>
</dbReference>
<protein>
    <submittedName>
        <fullName evidence="16">G-protein coupled receptors family 3 profile domain-containing protein</fullName>
    </submittedName>
</protein>
<dbReference type="InterPro" id="IPR001828">
    <property type="entry name" value="ANF_lig-bd_rcpt"/>
</dbReference>
<feature type="transmembrane region" description="Helical" evidence="13">
    <location>
        <begin position="274"/>
        <end position="295"/>
    </location>
</feature>